<keyword evidence="5" id="KW-0963">Cytoplasm</keyword>
<evidence type="ECO:0000256" key="12">
    <source>
        <dbReference type="SAM" id="Coils"/>
    </source>
</evidence>
<dbReference type="Proteomes" id="UP001652580">
    <property type="component" value="Chromosome 4"/>
</dbReference>
<feature type="region of interest" description="Disordered" evidence="13">
    <location>
        <begin position="757"/>
        <end position="802"/>
    </location>
</feature>
<name>A0ABM3TI24_BALAC</name>
<dbReference type="GeneID" id="103012035"/>
<evidence type="ECO:0000256" key="3">
    <source>
        <dbReference type="ARBA" id="ARBA00011745"/>
    </source>
</evidence>
<protein>
    <recommendedName>
        <fullName evidence="4">Spindle and centriole-associated protein 1</fullName>
    </recommendedName>
    <alternativeName>
        <fullName evidence="11">Coiled-coil domain-containing protein 52</fullName>
    </alternativeName>
</protein>
<reference evidence="15" key="1">
    <citation type="submission" date="2025-08" db="UniProtKB">
        <authorList>
            <consortium name="RefSeq"/>
        </authorList>
    </citation>
    <scope>IDENTIFICATION</scope>
</reference>
<comment type="subunit">
    <text evidence="3">Interacts with CEP120.</text>
</comment>
<feature type="coiled-coil region" evidence="12">
    <location>
        <begin position="424"/>
        <end position="472"/>
    </location>
</feature>
<evidence type="ECO:0000256" key="4">
    <source>
        <dbReference type="ARBA" id="ARBA00018313"/>
    </source>
</evidence>
<keyword evidence="14" id="KW-1185">Reference proteome</keyword>
<accession>A0ABM3TI24</accession>
<keyword evidence="9" id="KW-0206">Cytoskeleton</keyword>
<evidence type="ECO:0000256" key="10">
    <source>
        <dbReference type="ARBA" id="ARBA00023306"/>
    </source>
</evidence>
<comment type="subcellular location">
    <subcellularLocation>
        <location evidence="1">Cytoplasm</location>
        <location evidence="1">Cytoskeleton</location>
        <location evidence="1">Microtubule organizing center</location>
        <location evidence="1">Centrosome</location>
        <location evidence="1">Centriole</location>
    </subcellularLocation>
    <subcellularLocation>
        <location evidence="2">Cytoplasm</location>
        <location evidence="2">Cytoskeleton</location>
        <location evidence="2">Spindle</location>
    </subcellularLocation>
</comment>
<feature type="compositionally biased region" description="Low complexity" evidence="13">
    <location>
        <begin position="275"/>
        <end position="288"/>
    </location>
</feature>
<evidence type="ECO:0000256" key="6">
    <source>
        <dbReference type="ARBA" id="ARBA00022618"/>
    </source>
</evidence>
<evidence type="ECO:0000256" key="11">
    <source>
        <dbReference type="ARBA" id="ARBA00030722"/>
    </source>
</evidence>
<dbReference type="PANTHER" id="PTHR31167">
    <property type="entry name" value="SPINDLE AND CENTRIOLE ASSOCIATED PROTEIN 1 SPICE1"/>
    <property type="match status" value="1"/>
</dbReference>
<organism evidence="14 15">
    <name type="scientific">Balaenoptera acutorostrata</name>
    <name type="common">Common minke whale</name>
    <name type="synonym">Balaena rostrata</name>
    <dbReference type="NCBI Taxonomy" id="9767"/>
    <lineage>
        <taxon>Eukaryota</taxon>
        <taxon>Metazoa</taxon>
        <taxon>Chordata</taxon>
        <taxon>Craniata</taxon>
        <taxon>Vertebrata</taxon>
        <taxon>Euteleostomi</taxon>
        <taxon>Mammalia</taxon>
        <taxon>Eutheria</taxon>
        <taxon>Laurasiatheria</taxon>
        <taxon>Artiodactyla</taxon>
        <taxon>Whippomorpha</taxon>
        <taxon>Cetacea</taxon>
        <taxon>Mysticeti</taxon>
        <taxon>Balaenopteridae</taxon>
        <taxon>Balaenoptera</taxon>
    </lineage>
</organism>
<evidence type="ECO:0000256" key="5">
    <source>
        <dbReference type="ARBA" id="ARBA00022490"/>
    </source>
</evidence>
<dbReference type="PANTHER" id="PTHR31167:SF3">
    <property type="entry name" value="SPINDLE AND CENTRIOLE-ASSOCIATED PROTEIN 1"/>
    <property type="match status" value="1"/>
</dbReference>
<proteinExistence type="predicted"/>
<evidence type="ECO:0000256" key="2">
    <source>
        <dbReference type="ARBA" id="ARBA00004186"/>
    </source>
</evidence>
<feature type="compositionally biased region" description="Polar residues" evidence="13">
    <location>
        <begin position="591"/>
        <end position="606"/>
    </location>
</feature>
<evidence type="ECO:0000256" key="9">
    <source>
        <dbReference type="ARBA" id="ARBA00023212"/>
    </source>
</evidence>
<dbReference type="InterPro" id="IPR031387">
    <property type="entry name" value="SPICE1"/>
</dbReference>
<sequence>MSFVRVNRYGPHGGGRKALKVKKKKMSVKQEWDNTVTDLTVHRATPEDLIRRHEIHKSKNRALVHWELQEKALKRKWKKQKPELSNLEKRRLSLMKEILSDQYQMQDVLEKSDHLMATAKDLFVDFPRRRTGFPNVTMAPDSSQGPIVVNQDPVTQAILSESVIEPQALNEVDDDQREGTVNSQSEESENELDNSLSSQSNTNADTRVFSTVNHIVALEESVSHAEGKASEKEYNWKRPPSSEQFLHQIKEDNSELINKLRTDIQQKVATQSQITTSSGTPSSPSPSGEQKAALNATNAVKRIHTRLQLEESTETLDSSSVVRQVLNSRKQKQLLNKVKRKPDLRAPSKQKNNVLSASTASTHLPNSSNPSLDVLKHMIHEVEHEMEEYERWTGREVRGLQNSQGLTGFTLSLVSSLCRLVRYLKESELQLRKEVETRQQLEQALGEHRELIDALTAEILLLREENTATQARLQQYMITTDEQLISLTHAIKNCPVINNKECQALERGATSRNMDSPVLRRTVQTRPAPRIPPTVEIIEKEQNWEKKTVPTGTDIQNSSEESHLFTQRWRASHMGEDLQNKTQAPFVNLSQPLCNSRSSTQQSRNPALSEEPPVLGDGQQLRTNETLIQRKDIIARIAELTLQNSAIKAHLNNIIGPGGEQGAGLWEFNKQEMSHASNMTSTFPAVQPLTPSSMEERITELNRQSMEARGKLLQLIEQQKLVGLNPSSPPVSPIRSPLGAWTEGGKRMIEVSIPVAEAPESSKCSTVSPTSGLNSRRSPGATSNSCSPLNATSGSGHLTPLNPRAKIEKQNEEGWFALATHVS</sequence>
<keyword evidence="10" id="KW-0131">Cell cycle</keyword>
<evidence type="ECO:0000256" key="13">
    <source>
        <dbReference type="SAM" id="MobiDB-lite"/>
    </source>
</evidence>
<evidence type="ECO:0000256" key="7">
    <source>
        <dbReference type="ARBA" id="ARBA00022776"/>
    </source>
</evidence>
<evidence type="ECO:0000256" key="1">
    <source>
        <dbReference type="ARBA" id="ARBA00004114"/>
    </source>
</evidence>
<feature type="region of interest" description="Disordered" evidence="13">
    <location>
        <begin position="165"/>
        <end position="204"/>
    </location>
</feature>
<feature type="compositionally biased region" description="Polar residues" evidence="13">
    <location>
        <begin position="349"/>
        <end position="371"/>
    </location>
</feature>
<feature type="region of interest" description="Disordered" evidence="13">
    <location>
        <begin position="591"/>
        <end position="618"/>
    </location>
</feature>
<keyword evidence="6" id="KW-0132">Cell division</keyword>
<evidence type="ECO:0000313" key="15">
    <source>
        <dbReference type="RefSeq" id="XP_057401732.1"/>
    </source>
</evidence>
<evidence type="ECO:0000256" key="8">
    <source>
        <dbReference type="ARBA" id="ARBA00023054"/>
    </source>
</evidence>
<keyword evidence="7" id="KW-0498">Mitosis</keyword>
<keyword evidence="8 12" id="KW-0175">Coiled coil</keyword>
<feature type="region of interest" description="Disordered" evidence="13">
    <location>
        <begin position="332"/>
        <end position="371"/>
    </location>
</feature>
<dbReference type="Pfam" id="PF15678">
    <property type="entry name" value="SPICE"/>
    <property type="match status" value="2"/>
</dbReference>
<dbReference type="RefSeq" id="XP_057401732.1">
    <property type="nucleotide sequence ID" value="XM_057545749.1"/>
</dbReference>
<gene>
    <name evidence="15" type="primary">SPICE1</name>
</gene>
<feature type="compositionally biased region" description="Polar residues" evidence="13">
    <location>
        <begin position="762"/>
        <end position="796"/>
    </location>
</feature>
<feature type="region of interest" description="Disordered" evidence="13">
    <location>
        <begin position="267"/>
        <end position="293"/>
    </location>
</feature>
<evidence type="ECO:0000313" key="14">
    <source>
        <dbReference type="Proteomes" id="UP001652580"/>
    </source>
</evidence>